<evidence type="ECO:0000313" key="1">
    <source>
        <dbReference type="EMBL" id="GEQ98562.1"/>
    </source>
</evidence>
<gene>
    <name evidence="1" type="ORF">JCM17844_21990</name>
</gene>
<protein>
    <recommendedName>
        <fullName evidence="3">Outer membrane lipoprotein-sorting protein</fullName>
    </recommendedName>
</protein>
<dbReference type="EMBL" id="BKCL01000007">
    <property type="protein sequence ID" value="GEQ98562.1"/>
    <property type="molecule type" value="Genomic_DNA"/>
</dbReference>
<proteinExistence type="predicted"/>
<name>A0A5A7MRA2_9PROT</name>
<dbReference type="AlphaFoldDB" id="A0A5A7MRA2"/>
<evidence type="ECO:0000313" key="2">
    <source>
        <dbReference type="Proteomes" id="UP000322084"/>
    </source>
</evidence>
<accession>A0A5A7MRA2</accession>
<comment type="caution">
    <text evidence="1">The sequence shown here is derived from an EMBL/GenBank/DDBJ whole genome shotgun (WGS) entry which is preliminary data.</text>
</comment>
<reference evidence="1 2" key="1">
    <citation type="submission" date="2019-09" db="EMBL/GenBank/DDBJ databases">
        <title>NBRP : Genome information of microbial organism related human and environment.</title>
        <authorList>
            <person name="Hattori M."/>
            <person name="Oshima K."/>
            <person name="Inaba H."/>
            <person name="Suda W."/>
            <person name="Sakamoto M."/>
            <person name="Iino T."/>
            <person name="Kitahara M."/>
            <person name="Oshida Y."/>
            <person name="Iida T."/>
            <person name="Kudo T."/>
            <person name="Itoh T."/>
            <person name="Ohkuma M."/>
        </authorList>
    </citation>
    <scope>NUCLEOTIDE SEQUENCE [LARGE SCALE GENOMIC DNA]</scope>
    <source>
        <strain evidence="1 2">Hi-2</strain>
    </source>
</reference>
<evidence type="ECO:0008006" key="3">
    <source>
        <dbReference type="Google" id="ProtNLM"/>
    </source>
</evidence>
<sequence>MQMGGAAAQSPAREDGPLAQAVALAKEHEPNQLDYSFVRRIKVDTEDEVFDRTERYDPRLDQEKKWELVAIEGREPTPEDVEEYKTGTFKVNGSSNNFELYHDVIGDLDWEDAFLIKETEDQVFYRLEGDFTEILEEDDVDFSENLEAHLIVDKTDGVPFVSEFRVFAPNPFSKAMVAKIKKFEMQFRFARNSQSGDILPQEVDVNISIQALFFISVDAVTHIGFSDYDYLKETSD</sequence>
<dbReference type="Proteomes" id="UP000322084">
    <property type="component" value="Unassembled WGS sequence"/>
</dbReference>
<organism evidence="1 2">
    <name type="scientific">Iodidimonas gelatinilytica</name>
    <dbReference type="NCBI Taxonomy" id="1236966"/>
    <lineage>
        <taxon>Bacteria</taxon>
        <taxon>Pseudomonadati</taxon>
        <taxon>Pseudomonadota</taxon>
        <taxon>Alphaproteobacteria</taxon>
        <taxon>Iodidimonadales</taxon>
        <taxon>Iodidimonadaceae</taxon>
        <taxon>Iodidimonas</taxon>
    </lineage>
</organism>